<keyword evidence="3" id="KW-0804">Transcription</keyword>
<dbReference type="PANTHER" id="PTHR30055:SF234">
    <property type="entry name" value="HTH-TYPE TRANSCRIPTIONAL REGULATOR BETI"/>
    <property type="match status" value="1"/>
</dbReference>
<dbReference type="PRINTS" id="PR00455">
    <property type="entry name" value="HTHTETR"/>
</dbReference>
<dbReference type="PANTHER" id="PTHR30055">
    <property type="entry name" value="HTH-TYPE TRANSCRIPTIONAL REGULATOR RUTR"/>
    <property type="match status" value="1"/>
</dbReference>
<dbReference type="InterPro" id="IPR050109">
    <property type="entry name" value="HTH-type_TetR-like_transc_reg"/>
</dbReference>
<feature type="compositionally biased region" description="Basic and acidic residues" evidence="5">
    <location>
        <begin position="9"/>
        <end position="20"/>
    </location>
</feature>
<organism evidence="7 8">
    <name type="scientific">Ornithinimicrobium pekingense</name>
    <dbReference type="NCBI Taxonomy" id="384677"/>
    <lineage>
        <taxon>Bacteria</taxon>
        <taxon>Bacillati</taxon>
        <taxon>Actinomycetota</taxon>
        <taxon>Actinomycetes</taxon>
        <taxon>Micrococcales</taxon>
        <taxon>Ornithinimicrobiaceae</taxon>
        <taxon>Ornithinimicrobium</taxon>
    </lineage>
</organism>
<dbReference type="Proteomes" id="UP000662111">
    <property type="component" value="Unassembled WGS sequence"/>
</dbReference>
<dbReference type="EMBL" id="BMLB01000002">
    <property type="protein sequence ID" value="GGK61196.1"/>
    <property type="molecule type" value="Genomic_DNA"/>
</dbReference>
<protein>
    <submittedName>
        <fullName evidence="7">DNA-binding protein</fullName>
    </submittedName>
</protein>
<evidence type="ECO:0000259" key="6">
    <source>
        <dbReference type="PROSITE" id="PS50977"/>
    </source>
</evidence>
<feature type="region of interest" description="Disordered" evidence="5">
    <location>
        <begin position="1"/>
        <end position="22"/>
    </location>
</feature>
<evidence type="ECO:0000256" key="4">
    <source>
        <dbReference type="PROSITE-ProRule" id="PRU00335"/>
    </source>
</evidence>
<evidence type="ECO:0000256" key="3">
    <source>
        <dbReference type="ARBA" id="ARBA00023163"/>
    </source>
</evidence>
<gene>
    <name evidence="7" type="ORF">GCM10011509_06850</name>
</gene>
<sequence length="213" mass="24468">MSHVKTRRRYDSSRRQDAARRTRQAVLDVAERLFLRDGYAGVTVAAIARSAGVSPELIYKTHGGKSGLMKAIYQRRLAGTGPVPAYDRSDEMREHHTDPTEIVRQWGLLTAEVTAELTPIRLLLRAAAAVDPQMATLLERTEDERLDRMRHHARFLAERKYLRADVSLDEAIDVLWACSSTEFYELLVMRRDWPLPRYARFITDFMTVGLLPR</sequence>
<evidence type="ECO:0000256" key="2">
    <source>
        <dbReference type="ARBA" id="ARBA00023125"/>
    </source>
</evidence>
<reference evidence="8" key="1">
    <citation type="journal article" date="2019" name="Int. J. Syst. Evol. Microbiol.">
        <title>The Global Catalogue of Microorganisms (GCM) 10K type strain sequencing project: providing services to taxonomists for standard genome sequencing and annotation.</title>
        <authorList>
            <consortium name="The Broad Institute Genomics Platform"/>
            <consortium name="The Broad Institute Genome Sequencing Center for Infectious Disease"/>
            <person name="Wu L."/>
            <person name="Ma J."/>
        </authorList>
    </citation>
    <scope>NUCLEOTIDE SEQUENCE [LARGE SCALE GENOMIC DNA]</scope>
    <source>
        <strain evidence="8">CGMCC 1.5362</strain>
    </source>
</reference>
<dbReference type="InterPro" id="IPR001647">
    <property type="entry name" value="HTH_TetR"/>
</dbReference>
<dbReference type="RefSeq" id="WP_022920802.1">
    <property type="nucleotide sequence ID" value="NZ_BMLB01000002.1"/>
</dbReference>
<keyword evidence="2 4" id="KW-0238">DNA-binding</keyword>
<dbReference type="PROSITE" id="PS50977">
    <property type="entry name" value="HTH_TETR_2"/>
    <property type="match status" value="1"/>
</dbReference>
<accession>A0ABQ2F5T2</accession>
<evidence type="ECO:0000313" key="7">
    <source>
        <dbReference type="EMBL" id="GGK61196.1"/>
    </source>
</evidence>
<dbReference type="InterPro" id="IPR009057">
    <property type="entry name" value="Homeodomain-like_sf"/>
</dbReference>
<dbReference type="Pfam" id="PF00440">
    <property type="entry name" value="TetR_N"/>
    <property type="match status" value="1"/>
</dbReference>
<evidence type="ECO:0000256" key="5">
    <source>
        <dbReference type="SAM" id="MobiDB-lite"/>
    </source>
</evidence>
<proteinExistence type="predicted"/>
<dbReference type="SUPFAM" id="SSF46689">
    <property type="entry name" value="Homeodomain-like"/>
    <property type="match status" value="1"/>
</dbReference>
<evidence type="ECO:0000313" key="8">
    <source>
        <dbReference type="Proteomes" id="UP000662111"/>
    </source>
</evidence>
<comment type="caution">
    <text evidence="7">The sequence shown here is derived from an EMBL/GenBank/DDBJ whole genome shotgun (WGS) entry which is preliminary data.</text>
</comment>
<dbReference type="Gene3D" id="1.10.357.10">
    <property type="entry name" value="Tetracycline Repressor, domain 2"/>
    <property type="match status" value="1"/>
</dbReference>
<keyword evidence="8" id="KW-1185">Reference proteome</keyword>
<feature type="DNA-binding region" description="H-T-H motif" evidence="4">
    <location>
        <begin position="43"/>
        <end position="62"/>
    </location>
</feature>
<keyword evidence="1" id="KW-0805">Transcription regulation</keyword>
<name>A0ABQ2F5T2_9MICO</name>
<feature type="domain" description="HTH tetR-type" evidence="6">
    <location>
        <begin position="20"/>
        <end position="80"/>
    </location>
</feature>
<evidence type="ECO:0000256" key="1">
    <source>
        <dbReference type="ARBA" id="ARBA00023015"/>
    </source>
</evidence>
<dbReference type="GO" id="GO:0003677">
    <property type="term" value="F:DNA binding"/>
    <property type="evidence" value="ECO:0007669"/>
    <property type="project" value="UniProtKB-KW"/>
</dbReference>